<evidence type="ECO:0000256" key="2">
    <source>
        <dbReference type="ARBA" id="ARBA00022448"/>
    </source>
</evidence>
<dbReference type="PANTHER" id="PTHR43386:SF6">
    <property type="entry name" value="ABC TRANSPORTER PERMEASE PROTEIN"/>
    <property type="match status" value="1"/>
</dbReference>
<sequence length="328" mass="34258">MSDPTSAITTSDPGAAGSPASSGAAGASGVPGSGSGAGSDAAGKSSTLVGDAWRELRRRPLFVVASLLVILLIVVAIAPQLFAGWFGNGDPRVCDLSRSIEGPASGHPFGFDKQGCDVYANVVYGARASISVGVLVTALTLALALVLGSLAGFFGRVVDAVVSRFADVFFGFPFLLGALVVLTAFEARSIWTVALVLALFRWPSMTRVMRSSVIQVRDMDYVRASVGLGGSKLWLLRRHVLPNAITPIMVMVTLDIGTVIVVESTLTFLGVGLQAPAISWGLQLSNASTDFAAAPHLLIFPSLFLSLTVLSFIVLGDLIRDALDPRLR</sequence>
<feature type="transmembrane region" description="Helical" evidence="7">
    <location>
        <begin position="190"/>
        <end position="209"/>
    </location>
</feature>
<evidence type="ECO:0000313" key="10">
    <source>
        <dbReference type="EMBL" id="SEF17521.1"/>
    </source>
</evidence>
<feature type="region of interest" description="Disordered" evidence="8">
    <location>
        <begin position="1"/>
        <end position="44"/>
    </location>
</feature>
<dbReference type="Pfam" id="PF00528">
    <property type="entry name" value="BPD_transp_1"/>
    <property type="match status" value="1"/>
</dbReference>
<keyword evidence="11" id="KW-1185">Reference proteome</keyword>
<organism evidence="10 11">
    <name type="scientific">Jiangella alba</name>
    <dbReference type="NCBI Taxonomy" id="561176"/>
    <lineage>
        <taxon>Bacteria</taxon>
        <taxon>Bacillati</taxon>
        <taxon>Actinomycetota</taxon>
        <taxon>Actinomycetes</taxon>
        <taxon>Jiangellales</taxon>
        <taxon>Jiangellaceae</taxon>
        <taxon>Jiangella</taxon>
    </lineage>
</organism>
<keyword evidence="4 7" id="KW-0812">Transmembrane</keyword>
<feature type="compositionally biased region" description="Polar residues" evidence="8">
    <location>
        <begin position="1"/>
        <end position="10"/>
    </location>
</feature>
<feature type="transmembrane region" description="Helical" evidence="7">
    <location>
        <begin position="61"/>
        <end position="82"/>
    </location>
</feature>
<feature type="transmembrane region" description="Helical" evidence="7">
    <location>
        <begin position="298"/>
        <end position="319"/>
    </location>
</feature>
<dbReference type="PROSITE" id="PS50928">
    <property type="entry name" value="ABC_TM1"/>
    <property type="match status" value="1"/>
</dbReference>
<proteinExistence type="inferred from homology"/>
<evidence type="ECO:0000256" key="7">
    <source>
        <dbReference type="RuleBase" id="RU363032"/>
    </source>
</evidence>
<name>A0A1H5PWE5_9ACTN</name>
<dbReference type="OrthoDB" id="9812701at2"/>
<gene>
    <name evidence="10" type="ORF">SAMN04488561_5912</name>
</gene>
<dbReference type="CDD" id="cd06261">
    <property type="entry name" value="TM_PBP2"/>
    <property type="match status" value="1"/>
</dbReference>
<dbReference type="InterPro" id="IPR025966">
    <property type="entry name" value="OppC_N"/>
</dbReference>
<dbReference type="STRING" id="561176.SAMN04488561_5912"/>
<dbReference type="InterPro" id="IPR000515">
    <property type="entry name" value="MetI-like"/>
</dbReference>
<evidence type="ECO:0000256" key="8">
    <source>
        <dbReference type="SAM" id="MobiDB-lite"/>
    </source>
</evidence>
<keyword evidence="6 7" id="KW-0472">Membrane</keyword>
<evidence type="ECO:0000256" key="3">
    <source>
        <dbReference type="ARBA" id="ARBA00022475"/>
    </source>
</evidence>
<evidence type="ECO:0000256" key="5">
    <source>
        <dbReference type="ARBA" id="ARBA00022989"/>
    </source>
</evidence>
<keyword evidence="3" id="KW-1003">Cell membrane</keyword>
<comment type="subcellular location">
    <subcellularLocation>
        <location evidence="1 7">Cell membrane</location>
        <topology evidence="1 7">Multi-pass membrane protein</topology>
    </subcellularLocation>
</comment>
<evidence type="ECO:0000313" key="11">
    <source>
        <dbReference type="Proteomes" id="UP000181980"/>
    </source>
</evidence>
<accession>A0A1H5PWE5</accession>
<dbReference type="InterPro" id="IPR050366">
    <property type="entry name" value="BP-dependent_transpt_permease"/>
</dbReference>
<evidence type="ECO:0000256" key="1">
    <source>
        <dbReference type="ARBA" id="ARBA00004651"/>
    </source>
</evidence>
<dbReference type="PANTHER" id="PTHR43386">
    <property type="entry name" value="OLIGOPEPTIDE TRANSPORT SYSTEM PERMEASE PROTEIN APPC"/>
    <property type="match status" value="1"/>
</dbReference>
<dbReference type="Gene3D" id="1.10.3720.10">
    <property type="entry name" value="MetI-like"/>
    <property type="match status" value="1"/>
</dbReference>
<dbReference type="EMBL" id="FNUC01000004">
    <property type="protein sequence ID" value="SEF17521.1"/>
    <property type="molecule type" value="Genomic_DNA"/>
</dbReference>
<dbReference type="GO" id="GO:0055085">
    <property type="term" value="P:transmembrane transport"/>
    <property type="evidence" value="ECO:0007669"/>
    <property type="project" value="InterPro"/>
</dbReference>
<reference evidence="11" key="1">
    <citation type="submission" date="2016-10" db="EMBL/GenBank/DDBJ databases">
        <authorList>
            <person name="Varghese N."/>
            <person name="Submissions S."/>
        </authorList>
    </citation>
    <scope>NUCLEOTIDE SEQUENCE [LARGE SCALE GENOMIC DNA]</scope>
    <source>
        <strain evidence="11">DSM 45237</strain>
    </source>
</reference>
<evidence type="ECO:0000259" key="9">
    <source>
        <dbReference type="PROSITE" id="PS50928"/>
    </source>
</evidence>
<dbReference type="Proteomes" id="UP000181980">
    <property type="component" value="Unassembled WGS sequence"/>
</dbReference>
<dbReference type="RefSeq" id="WP_069114950.1">
    <property type="nucleotide sequence ID" value="NZ_FNUC01000004.1"/>
</dbReference>
<protein>
    <submittedName>
        <fullName evidence="10">Oligopeptide transport system permease protein</fullName>
    </submittedName>
</protein>
<feature type="compositionally biased region" description="Low complexity" evidence="8">
    <location>
        <begin position="11"/>
        <end position="28"/>
    </location>
</feature>
<dbReference type="Pfam" id="PF12911">
    <property type="entry name" value="OppC_N"/>
    <property type="match status" value="1"/>
</dbReference>
<evidence type="ECO:0000256" key="4">
    <source>
        <dbReference type="ARBA" id="ARBA00022692"/>
    </source>
</evidence>
<keyword evidence="5 7" id="KW-1133">Transmembrane helix</keyword>
<feature type="transmembrane region" description="Helical" evidence="7">
    <location>
        <begin position="130"/>
        <end position="153"/>
    </location>
</feature>
<comment type="similarity">
    <text evidence="7">Belongs to the binding-protein-dependent transport system permease family.</text>
</comment>
<dbReference type="GO" id="GO:0005886">
    <property type="term" value="C:plasma membrane"/>
    <property type="evidence" value="ECO:0007669"/>
    <property type="project" value="UniProtKB-SubCell"/>
</dbReference>
<evidence type="ECO:0000256" key="6">
    <source>
        <dbReference type="ARBA" id="ARBA00023136"/>
    </source>
</evidence>
<dbReference type="AlphaFoldDB" id="A0A1H5PWE5"/>
<feature type="domain" description="ABC transmembrane type-1" evidence="9">
    <location>
        <begin position="130"/>
        <end position="316"/>
    </location>
</feature>
<keyword evidence="2 7" id="KW-0813">Transport</keyword>
<dbReference type="SUPFAM" id="SSF161098">
    <property type="entry name" value="MetI-like"/>
    <property type="match status" value="1"/>
</dbReference>
<feature type="transmembrane region" description="Helical" evidence="7">
    <location>
        <begin position="165"/>
        <end position="184"/>
    </location>
</feature>
<dbReference type="InterPro" id="IPR035906">
    <property type="entry name" value="MetI-like_sf"/>
</dbReference>